<name>A0AAN6Z0Y8_9PEZI</name>
<evidence type="ECO:0000313" key="1">
    <source>
        <dbReference type="EMBL" id="KAK4120863.1"/>
    </source>
</evidence>
<proteinExistence type="predicted"/>
<dbReference type="EMBL" id="MU853236">
    <property type="protein sequence ID" value="KAK4120863.1"/>
    <property type="molecule type" value="Genomic_DNA"/>
</dbReference>
<reference evidence="1" key="1">
    <citation type="journal article" date="2023" name="Mol. Phylogenet. Evol.">
        <title>Genome-scale phylogeny and comparative genomics of the fungal order Sordariales.</title>
        <authorList>
            <person name="Hensen N."/>
            <person name="Bonometti L."/>
            <person name="Westerberg I."/>
            <person name="Brannstrom I.O."/>
            <person name="Guillou S."/>
            <person name="Cros-Aarteil S."/>
            <person name="Calhoun S."/>
            <person name="Haridas S."/>
            <person name="Kuo A."/>
            <person name="Mondo S."/>
            <person name="Pangilinan J."/>
            <person name="Riley R."/>
            <person name="LaButti K."/>
            <person name="Andreopoulos B."/>
            <person name="Lipzen A."/>
            <person name="Chen C."/>
            <person name="Yan M."/>
            <person name="Daum C."/>
            <person name="Ng V."/>
            <person name="Clum A."/>
            <person name="Steindorff A."/>
            <person name="Ohm R.A."/>
            <person name="Martin F."/>
            <person name="Silar P."/>
            <person name="Natvig D.O."/>
            <person name="Lalanne C."/>
            <person name="Gautier V."/>
            <person name="Ament-Velasquez S.L."/>
            <person name="Kruys A."/>
            <person name="Hutchinson M.I."/>
            <person name="Powell A.J."/>
            <person name="Barry K."/>
            <person name="Miller A.N."/>
            <person name="Grigoriev I.V."/>
            <person name="Debuchy R."/>
            <person name="Gladieux P."/>
            <person name="Hiltunen Thoren M."/>
            <person name="Johannesson H."/>
        </authorList>
    </citation>
    <scope>NUCLEOTIDE SEQUENCE</scope>
    <source>
        <strain evidence="1">CBS 731.68</strain>
    </source>
</reference>
<comment type="caution">
    <text evidence="1">The sequence shown here is derived from an EMBL/GenBank/DDBJ whole genome shotgun (WGS) entry which is preliminary data.</text>
</comment>
<protein>
    <submittedName>
        <fullName evidence="1">Uncharacterized protein</fullName>
    </submittedName>
</protein>
<gene>
    <name evidence="1" type="ORF">N657DRAFT_648664</name>
</gene>
<evidence type="ECO:0000313" key="2">
    <source>
        <dbReference type="Proteomes" id="UP001302602"/>
    </source>
</evidence>
<dbReference type="RefSeq" id="XP_062644634.1">
    <property type="nucleotide sequence ID" value="XM_062793562.1"/>
</dbReference>
<accession>A0AAN6Z0Y8</accession>
<reference evidence="1" key="2">
    <citation type="submission" date="2023-05" db="EMBL/GenBank/DDBJ databases">
        <authorList>
            <consortium name="Lawrence Berkeley National Laboratory"/>
            <person name="Steindorff A."/>
            <person name="Hensen N."/>
            <person name="Bonometti L."/>
            <person name="Westerberg I."/>
            <person name="Brannstrom I.O."/>
            <person name="Guillou S."/>
            <person name="Cros-Aarteil S."/>
            <person name="Calhoun S."/>
            <person name="Haridas S."/>
            <person name="Kuo A."/>
            <person name="Mondo S."/>
            <person name="Pangilinan J."/>
            <person name="Riley R."/>
            <person name="Labutti K."/>
            <person name="Andreopoulos B."/>
            <person name="Lipzen A."/>
            <person name="Chen C."/>
            <person name="Yanf M."/>
            <person name="Daum C."/>
            <person name="Ng V."/>
            <person name="Clum A."/>
            <person name="Ohm R."/>
            <person name="Martin F."/>
            <person name="Silar P."/>
            <person name="Natvig D."/>
            <person name="Lalanne C."/>
            <person name="Gautier V."/>
            <person name="Ament-Velasquez S.L."/>
            <person name="Kruys A."/>
            <person name="Hutchinson M.I."/>
            <person name="Powell A.J."/>
            <person name="Barry K."/>
            <person name="Miller A.N."/>
            <person name="Grigoriev I.V."/>
            <person name="Debuchy R."/>
            <person name="Gladieux P."/>
            <person name="Thoren M.H."/>
            <person name="Johannesson H."/>
        </authorList>
    </citation>
    <scope>NUCLEOTIDE SEQUENCE</scope>
    <source>
        <strain evidence="1">CBS 731.68</strain>
    </source>
</reference>
<sequence>MPTHSWKAHLMSLPAFARTVENDACDDLRSVMRPDASGVHPISGGSATPAVARCFTGRRTEVFILYVLISVYLYHTSHY</sequence>
<dbReference type="Proteomes" id="UP001302602">
    <property type="component" value="Unassembled WGS sequence"/>
</dbReference>
<organism evidence="1 2">
    <name type="scientific">Parathielavia appendiculata</name>
    <dbReference type="NCBI Taxonomy" id="2587402"/>
    <lineage>
        <taxon>Eukaryota</taxon>
        <taxon>Fungi</taxon>
        <taxon>Dikarya</taxon>
        <taxon>Ascomycota</taxon>
        <taxon>Pezizomycotina</taxon>
        <taxon>Sordariomycetes</taxon>
        <taxon>Sordariomycetidae</taxon>
        <taxon>Sordariales</taxon>
        <taxon>Chaetomiaceae</taxon>
        <taxon>Parathielavia</taxon>
    </lineage>
</organism>
<dbReference type="GeneID" id="87830331"/>
<keyword evidence="2" id="KW-1185">Reference proteome</keyword>
<dbReference type="AlphaFoldDB" id="A0AAN6Z0Y8"/>